<dbReference type="Pfam" id="PF13202">
    <property type="entry name" value="EF-hand_5"/>
    <property type="match status" value="3"/>
</dbReference>
<protein>
    <submittedName>
        <fullName evidence="2">EF-hand domain pair</fullName>
    </submittedName>
</protein>
<evidence type="ECO:0000313" key="2">
    <source>
        <dbReference type="EMBL" id="PNS08624.1"/>
    </source>
</evidence>
<accession>A0A2K1Q0R9</accession>
<organism evidence="2 3">
    <name type="scientific">Solilutibacter silvestris</name>
    <dbReference type="NCBI Taxonomy" id="1645665"/>
    <lineage>
        <taxon>Bacteria</taxon>
        <taxon>Pseudomonadati</taxon>
        <taxon>Pseudomonadota</taxon>
        <taxon>Gammaproteobacteria</taxon>
        <taxon>Lysobacterales</taxon>
        <taxon>Lysobacteraceae</taxon>
        <taxon>Solilutibacter</taxon>
    </lineage>
</organism>
<dbReference type="Gene3D" id="1.10.238.10">
    <property type="entry name" value="EF-hand"/>
    <property type="match status" value="1"/>
</dbReference>
<dbReference type="EMBL" id="NPZB01000001">
    <property type="protein sequence ID" value="PNS08624.1"/>
    <property type="molecule type" value="Genomic_DNA"/>
</dbReference>
<dbReference type="InterPro" id="IPR018247">
    <property type="entry name" value="EF_Hand_1_Ca_BS"/>
</dbReference>
<dbReference type="SUPFAM" id="SSF47473">
    <property type="entry name" value="EF-hand"/>
    <property type="match status" value="1"/>
</dbReference>
<name>A0A2K1Q0R9_9GAMM</name>
<comment type="caution">
    <text evidence="2">The sequence shown here is derived from an EMBL/GenBank/DDBJ whole genome shotgun (WGS) entry which is preliminary data.</text>
</comment>
<dbReference type="InterPro" id="IPR002048">
    <property type="entry name" value="EF_hand_dom"/>
</dbReference>
<dbReference type="PROSITE" id="PS00018">
    <property type="entry name" value="EF_HAND_1"/>
    <property type="match status" value="2"/>
</dbReference>
<proteinExistence type="predicted"/>
<dbReference type="PROSITE" id="PS50222">
    <property type="entry name" value="EF_HAND_2"/>
    <property type="match status" value="1"/>
</dbReference>
<evidence type="ECO:0000259" key="1">
    <source>
        <dbReference type="PROSITE" id="PS50222"/>
    </source>
</evidence>
<keyword evidence="3" id="KW-1185">Reference proteome</keyword>
<reference evidence="2 3" key="1">
    <citation type="submission" date="2017-08" db="EMBL/GenBank/DDBJ databases">
        <title>Lysobacter sylvestris genome.</title>
        <authorList>
            <person name="Zhang D.-C."/>
            <person name="Albuquerque L."/>
            <person name="Franca L."/>
            <person name="Froufe H.J.C."/>
            <person name="Barroso C."/>
            <person name="Egas C."/>
            <person name="Da Costa M."/>
            <person name="Margesin R."/>
        </authorList>
    </citation>
    <scope>NUCLEOTIDE SEQUENCE [LARGE SCALE GENOMIC DNA]</scope>
    <source>
        <strain evidence="2 3">AM20-91</strain>
    </source>
</reference>
<dbReference type="OrthoDB" id="5703633at2"/>
<gene>
    <name evidence="2" type="ORF">Lysil_0253</name>
</gene>
<dbReference type="GO" id="GO:0005509">
    <property type="term" value="F:calcium ion binding"/>
    <property type="evidence" value="ECO:0007669"/>
    <property type="project" value="InterPro"/>
</dbReference>
<feature type="domain" description="EF-hand" evidence="1">
    <location>
        <begin position="71"/>
        <end position="101"/>
    </location>
</feature>
<dbReference type="AlphaFoldDB" id="A0A2K1Q0R9"/>
<dbReference type="Proteomes" id="UP000236220">
    <property type="component" value="Unassembled WGS sequence"/>
</dbReference>
<evidence type="ECO:0000313" key="3">
    <source>
        <dbReference type="Proteomes" id="UP000236220"/>
    </source>
</evidence>
<dbReference type="InterPro" id="IPR011992">
    <property type="entry name" value="EF-hand-dom_pair"/>
</dbReference>
<sequence length="101" mass="11642">MCLLPLSALAQVRGVSDYLRLMDANHDGKVQLSEYQDWLCYAFDRMDRNHDGVLTPDEQPGGRGKTITREQYRRQLAEQFRKLDRNHDGVLDAKELAAPPR</sequence>